<gene>
    <name evidence="3" type="ORF">PUN28_009126</name>
</gene>
<name>A0AAW2FR28_9HYME</name>
<dbReference type="Pfam" id="PF00059">
    <property type="entry name" value="Lectin_C"/>
    <property type="match status" value="1"/>
</dbReference>
<dbReference type="InterPro" id="IPR016186">
    <property type="entry name" value="C-type_lectin-like/link_sf"/>
</dbReference>
<dbReference type="CDD" id="cd00037">
    <property type="entry name" value="CLECT"/>
    <property type="match status" value="1"/>
</dbReference>
<evidence type="ECO:0000313" key="3">
    <source>
        <dbReference type="EMBL" id="KAL0118258.1"/>
    </source>
</evidence>
<dbReference type="Proteomes" id="UP001430953">
    <property type="component" value="Unassembled WGS sequence"/>
</dbReference>
<reference evidence="3 4" key="1">
    <citation type="submission" date="2023-03" db="EMBL/GenBank/DDBJ databases">
        <title>High recombination rates correlate with genetic variation in Cardiocondyla obscurior ants.</title>
        <authorList>
            <person name="Errbii M."/>
        </authorList>
    </citation>
    <scope>NUCLEOTIDE SEQUENCE [LARGE SCALE GENOMIC DNA]</scope>
    <source>
        <strain evidence="3">Alpha-2009</strain>
        <tissue evidence="3">Whole body</tissue>
    </source>
</reference>
<feature type="domain" description="C-type lectin" evidence="2">
    <location>
        <begin position="98"/>
        <end position="219"/>
    </location>
</feature>
<dbReference type="SMART" id="SM00034">
    <property type="entry name" value="CLECT"/>
    <property type="match status" value="1"/>
</dbReference>
<keyword evidence="1" id="KW-0732">Signal</keyword>
<dbReference type="EMBL" id="JADYXP020000008">
    <property type="protein sequence ID" value="KAL0118258.1"/>
    <property type="molecule type" value="Genomic_DNA"/>
</dbReference>
<evidence type="ECO:0000259" key="2">
    <source>
        <dbReference type="PROSITE" id="PS50041"/>
    </source>
</evidence>
<dbReference type="Gene3D" id="3.10.100.10">
    <property type="entry name" value="Mannose-Binding Protein A, subunit A"/>
    <property type="match status" value="1"/>
</dbReference>
<evidence type="ECO:0000256" key="1">
    <source>
        <dbReference type="SAM" id="SignalP"/>
    </source>
</evidence>
<dbReference type="PROSITE" id="PS50041">
    <property type="entry name" value="C_TYPE_LECTIN_2"/>
    <property type="match status" value="1"/>
</dbReference>
<dbReference type="InterPro" id="IPR001304">
    <property type="entry name" value="C-type_lectin-like"/>
</dbReference>
<organism evidence="3 4">
    <name type="scientific">Cardiocondyla obscurior</name>
    <dbReference type="NCBI Taxonomy" id="286306"/>
    <lineage>
        <taxon>Eukaryota</taxon>
        <taxon>Metazoa</taxon>
        <taxon>Ecdysozoa</taxon>
        <taxon>Arthropoda</taxon>
        <taxon>Hexapoda</taxon>
        <taxon>Insecta</taxon>
        <taxon>Pterygota</taxon>
        <taxon>Neoptera</taxon>
        <taxon>Endopterygota</taxon>
        <taxon>Hymenoptera</taxon>
        <taxon>Apocrita</taxon>
        <taxon>Aculeata</taxon>
        <taxon>Formicoidea</taxon>
        <taxon>Formicidae</taxon>
        <taxon>Myrmicinae</taxon>
        <taxon>Cardiocondyla</taxon>
    </lineage>
</organism>
<dbReference type="InterPro" id="IPR016187">
    <property type="entry name" value="CTDL_fold"/>
</dbReference>
<evidence type="ECO:0000313" key="4">
    <source>
        <dbReference type="Proteomes" id="UP001430953"/>
    </source>
</evidence>
<keyword evidence="4" id="KW-1185">Reference proteome</keyword>
<protein>
    <recommendedName>
        <fullName evidence="2">C-type lectin domain-containing protein</fullName>
    </recommendedName>
</protein>
<comment type="caution">
    <text evidence="3">The sequence shown here is derived from an EMBL/GenBank/DDBJ whole genome shotgun (WGS) entry which is preliminary data.</text>
</comment>
<feature type="signal peptide" evidence="1">
    <location>
        <begin position="1"/>
        <end position="19"/>
    </location>
</feature>
<dbReference type="InterPro" id="IPR050111">
    <property type="entry name" value="C-type_lectin/snaclec_domain"/>
</dbReference>
<feature type="chain" id="PRO_5043475387" description="C-type lectin domain-containing protein" evidence="1">
    <location>
        <begin position="20"/>
        <end position="222"/>
    </location>
</feature>
<dbReference type="PANTHER" id="PTHR22803">
    <property type="entry name" value="MANNOSE, PHOSPHOLIPASE, LECTIN RECEPTOR RELATED"/>
    <property type="match status" value="1"/>
</dbReference>
<sequence length="222" mass="25900">MFKYFLIVLVCWVFDDATAEFDWKPNPPYKPFDMKPFPFTPSLKLDKQNDTEASSGKTVTMNGDANYNVGQQIFYVYDNQFFKRLLYNREDGSFVTSDSSDTHRLYPYKLTWNKARQACIQNGGHLAIINSESEEMILSQMLQEKNLDTAWLGLHDLYEEGDWVTIMDQPIQNTGFTGWTNKWPNEPDNWNGDQHCAILIKKDGMDDVNCKSMHYYFCEFPA</sequence>
<dbReference type="SUPFAM" id="SSF56436">
    <property type="entry name" value="C-type lectin-like"/>
    <property type="match status" value="1"/>
</dbReference>
<accession>A0AAW2FR28</accession>
<dbReference type="AlphaFoldDB" id="A0AAW2FR28"/>
<proteinExistence type="predicted"/>